<gene>
    <name evidence="3" type="ORF">CEP51_004895</name>
</gene>
<evidence type="ECO:0000313" key="4">
    <source>
        <dbReference type="Proteomes" id="UP000287972"/>
    </source>
</evidence>
<name>A0A428RZD0_9HYPO</name>
<comment type="caution">
    <text evidence="3">The sequence shown here is derived from an EMBL/GenBank/DDBJ whole genome shotgun (WGS) entry which is preliminary data.</text>
</comment>
<evidence type="ECO:0000259" key="2">
    <source>
        <dbReference type="Pfam" id="PF20183"/>
    </source>
</evidence>
<accession>A0A428RZD0</accession>
<evidence type="ECO:0000313" key="3">
    <source>
        <dbReference type="EMBL" id="RSL82845.1"/>
    </source>
</evidence>
<feature type="region of interest" description="Disordered" evidence="1">
    <location>
        <begin position="148"/>
        <end position="167"/>
    </location>
</feature>
<dbReference type="EMBL" id="NKCL01000093">
    <property type="protein sequence ID" value="RSL82845.1"/>
    <property type="molecule type" value="Genomic_DNA"/>
</dbReference>
<protein>
    <recommendedName>
        <fullName evidence="2">DUF6546 domain-containing protein</fullName>
    </recommendedName>
</protein>
<reference evidence="3 4" key="1">
    <citation type="submission" date="2017-06" db="EMBL/GenBank/DDBJ databases">
        <title>Comparative genomic analysis of Ambrosia Fusariam Clade fungi.</title>
        <authorList>
            <person name="Stajich J.E."/>
            <person name="Carrillo J."/>
            <person name="Kijimoto T."/>
            <person name="Eskalen A."/>
            <person name="O'Donnell K."/>
            <person name="Kasson M."/>
        </authorList>
    </citation>
    <scope>NUCLEOTIDE SEQUENCE [LARGE SCALE GENOMIC DNA]</scope>
    <source>
        <strain evidence="3 4">NRRL62606</strain>
    </source>
</reference>
<evidence type="ECO:0000256" key="1">
    <source>
        <dbReference type="SAM" id="MobiDB-lite"/>
    </source>
</evidence>
<organism evidence="3 4">
    <name type="scientific">Fusarium floridanum</name>
    <dbReference type="NCBI Taxonomy" id="1325733"/>
    <lineage>
        <taxon>Eukaryota</taxon>
        <taxon>Fungi</taxon>
        <taxon>Dikarya</taxon>
        <taxon>Ascomycota</taxon>
        <taxon>Pezizomycotina</taxon>
        <taxon>Sordariomycetes</taxon>
        <taxon>Hypocreomycetidae</taxon>
        <taxon>Hypocreales</taxon>
        <taxon>Nectriaceae</taxon>
        <taxon>Fusarium</taxon>
        <taxon>Fusarium solani species complex</taxon>
    </lineage>
</organism>
<feature type="domain" description="DUF6546" evidence="2">
    <location>
        <begin position="271"/>
        <end position="465"/>
    </location>
</feature>
<dbReference type="Pfam" id="PF20183">
    <property type="entry name" value="DUF6546"/>
    <property type="match status" value="1"/>
</dbReference>
<dbReference type="AlphaFoldDB" id="A0A428RZD0"/>
<sequence>MADEAPEIPRIPRTFDSLPAEIRLNIIATASEDPPRDYLALVCKEWQHEVEKKTFESLVIARRQLLPFLDYIKLPEYGCRFCPGPQAYHSNSSAEFRQCLKNLLRILSRWTRGNLTLEIDAYSPSDSEHFFKGYYVGDPDEDEAFGDPRTFNDGKHEFSHNGRSRPQDRDAREVYHMFGGFFLPVFNRATVVKTLIIRRQCRRQYHPRFLSHLLPALPALEHIHYEPWRMHDEVYQDREWYPGKTARSYLIASPGADLHATDVSEIISRHLPRDLKTLTLFEDFNEDFWPGSDAPERIPNAQTAEALLDASLELKRVSASFMVDAQDFFSAYERCYSEHKWEKLEFLALTSRFVSPGNDTRLTELLEAAGTFALGAPRLRTMILWYGRRNRACAFLYNRDDTSITWQGIWPFDLNQQFITRIWERVADSHNARVPLSARTRLVTDEIKSHGDAIHYLGLPAGSVVDALSLRQIRVEGRIVYTD</sequence>
<proteinExistence type="predicted"/>
<keyword evidence="4" id="KW-1185">Reference proteome</keyword>
<dbReference type="Proteomes" id="UP000287972">
    <property type="component" value="Unassembled WGS sequence"/>
</dbReference>
<feature type="compositionally biased region" description="Basic and acidic residues" evidence="1">
    <location>
        <begin position="150"/>
        <end position="167"/>
    </location>
</feature>
<dbReference type="InterPro" id="IPR046676">
    <property type="entry name" value="DUF6546"/>
</dbReference>